<dbReference type="EMBL" id="CM042015">
    <property type="protein sequence ID" value="KAI3707931.1"/>
    <property type="molecule type" value="Genomic_DNA"/>
</dbReference>
<name>A0ACB9AD55_CICIN</name>
<proteinExistence type="predicted"/>
<keyword evidence="2" id="KW-1185">Reference proteome</keyword>
<organism evidence="1 2">
    <name type="scientific">Cichorium intybus</name>
    <name type="common">Chicory</name>
    <dbReference type="NCBI Taxonomy" id="13427"/>
    <lineage>
        <taxon>Eukaryota</taxon>
        <taxon>Viridiplantae</taxon>
        <taxon>Streptophyta</taxon>
        <taxon>Embryophyta</taxon>
        <taxon>Tracheophyta</taxon>
        <taxon>Spermatophyta</taxon>
        <taxon>Magnoliopsida</taxon>
        <taxon>eudicotyledons</taxon>
        <taxon>Gunneridae</taxon>
        <taxon>Pentapetalae</taxon>
        <taxon>asterids</taxon>
        <taxon>campanulids</taxon>
        <taxon>Asterales</taxon>
        <taxon>Asteraceae</taxon>
        <taxon>Cichorioideae</taxon>
        <taxon>Cichorieae</taxon>
        <taxon>Cichoriinae</taxon>
        <taxon>Cichorium</taxon>
    </lineage>
</organism>
<evidence type="ECO:0000313" key="1">
    <source>
        <dbReference type="EMBL" id="KAI3707931.1"/>
    </source>
</evidence>
<gene>
    <name evidence="1" type="ORF">L2E82_36869</name>
</gene>
<accession>A0ACB9AD55</accession>
<comment type="caution">
    <text evidence="1">The sequence shown here is derived from an EMBL/GenBank/DDBJ whole genome shotgun (WGS) entry which is preliminary data.</text>
</comment>
<protein>
    <submittedName>
        <fullName evidence="1">Uncharacterized protein</fullName>
    </submittedName>
</protein>
<reference evidence="1 2" key="2">
    <citation type="journal article" date="2022" name="Mol. Ecol. Resour.">
        <title>The genomes of chicory, endive, great burdock and yacon provide insights into Asteraceae paleo-polyploidization history and plant inulin production.</title>
        <authorList>
            <person name="Fan W."/>
            <person name="Wang S."/>
            <person name="Wang H."/>
            <person name="Wang A."/>
            <person name="Jiang F."/>
            <person name="Liu H."/>
            <person name="Zhao H."/>
            <person name="Xu D."/>
            <person name="Zhang Y."/>
        </authorList>
    </citation>
    <scope>NUCLEOTIDE SEQUENCE [LARGE SCALE GENOMIC DNA]</scope>
    <source>
        <strain evidence="2">cv. Punajuju</strain>
        <tissue evidence="1">Leaves</tissue>
    </source>
</reference>
<evidence type="ECO:0000313" key="2">
    <source>
        <dbReference type="Proteomes" id="UP001055811"/>
    </source>
</evidence>
<dbReference type="Proteomes" id="UP001055811">
    <property type="component" value="Linkage Group LG07"/>
</dbReference>
<reference evidence="2" key="1">
    <citation type="journal article" date="2022" name="Mol. Ecol. Resour.">
        <title>The genomes of chicory, endive, great burdock and yacon provide insights into Asteraceae palaeo-polyploidization history and plant inulin production.</title>
        <authorList>
            <person name="Fan W."/>
            <person name="Wang S."/>
            <person name="Wang H."/>
            <person name="Wang A."/>
            <person name="Jiang F."/>
            <person name="Liu H."/>
            <person name="Zhao H."/>
            <person name="Xu D."/>
            <person name="Zhang Y."/>
        </authorList>
    </citation>
    <scope>NUCLEOTIDE SEQUENCE [LARGE SCALE GENOMIC DNA]</scope>
    <source>
        <strain evidence="2">cv. Punajuju</strain>
    </source>
</reference>
<sequence>MVEEFTDKKNYEMKNISSSSTQNLELRIMNSKYPSLENERDEDGVRDYTNTGDSRRIGATLSGIDFQVMVVAFCFSFSRHVRQMESQYALILDTTDCHNIIGVHPSKFKLILMCLDDGLCEELNINWYNRNRLRRTVDCTCGRRFILNEIRDITYDDPNVCAQFRVSGEVAVICEKVKFSGEFLNKTVEFQTNNHGQWKMRKNKYRRMRLNDLLGPSSSVPRTDVPEDQDDDDEEAAIPRARNLRLKLIEIK</sequence>